<dbReference type="PROSITE" id="PS51670">
    <property type="entry name" value="SHKT"/>
    <property type="match status" value="1"/>
</dbReference>
<gene>
    <name evidence="3" type="ORF">SVUK_LOCUS15314</name>
</gene>
<evidence type="ECO:0000256" key="1">
    <source>
        <dbReference type="PROSITE-ProRule" id="PRU01005"/>
    </source>
</evidence>
<evidence type="ECO:0000313" key="4">
    <source>
        <dbReference type="Proteomes" id="UP000270094"/>
    </source>
</evidence>
<protein>
    <recommendedName>
        <fullName evidence="2">ShKT domain-containing protein</fullName>
    </recommendedName>
</protein>
<evidence type="ECO:0000259" key="2">
    <source>
        <dbReference type="PROSITE" id="PS51670"/>
    </source>
</evidence>
<sequence>MPTARETWEAVKVIATHTLAIPSVSRSPTRHARQCVDRDSLCGSWAQGGACGTWPEMRQRCPRSCGFCSK</sequence>
<accession>A0A3P7JAD6</accession>
<dbReference type="Gene3D" id="1.10.10.1940">
    <property type="match status" value="1"/>
</dbReference>
<dbReference type="AlphaFoldDB" id="A0A3P7JAD6"/>
<dbReference type="EMBL" id="UYYB01108155">
    <property type="protein sequence ID" value="VDM80316.1"/>
    <property type="molecule type" value="Genomic_DNA"/>
</dbReference>
<comment type="caution">
    <text evidence="1">Lacks conserved residue(s) required for the propagation of feature annotation.</text>
</comment>
<reference evidence="3 4" key="1">
    <citation type="submission" date="2018-11" db="EMBL/GenBank/DDBJ databases">
        <authorList>
            <consortium name="Pathogen Informatics"/>
        </authorList>
    </citation>
    <scope>NUCLEOTIDE SEQUENCE [LARGE SCALE GENOMIC DNA]</scope>
</reference>
<name>A0A3P7JAD6_STRVU</name>
<evidence type="ECO:0000313" key="3">
    <source>
        <dbReference type="EMBL" id="VDM80316.1"/>
    </source>
</evidence>
<proteinExistence type="predicted"/>
<dbReference type="Pfam" id="PF01549">
    <property type="entry name" value="ShK"/>
    <property type="match status" value="1"/>
</dbReference>
<organism evidence="3 4">
    <name type="scientific">Strongylus vulgaris</name>
    <name type="common">Blood worm</name>
    <dbReference type="NCBI Taxonomy" id="40348"/>
    <lineage>
        <taxon>Eukaryota</taxon>
        <taxon>Metazoa</taxon>
        <taxon>Ecdysozoa</taxon>
        <taxon>Nematoda</taxon>
        <taxon>Chromadorea</taxon>
        <taxon>Rhabditida</taxon>
        <taxon>Rhabditina</taxon>
        <taxon>Rhabditomorpha</taxon>
        <taxon>Strongyloidea</taxon>
        <taxon>Strongylidae</taxon>
        <taxon>Strongylus</taxon>
    </lineage>
</organism>
<keyword evidence="4" id="KW-1185">Reference proteome</keyword>
<dbReference type="Proteomes" id="UP000270094">
    <property type="component" value="Unassembled WGS sequence"/>
</dbReference>
<dbReference type="SMART" id="SM00254">
    <property type="entry name" value="ShKT"/>
    <property type="match status" value="1"/>
</dbReference>
<feature type="domain" description="ShKT" evidence="2">
    <location>
        <begin position="35"/>
        <end position="68"/>
    </location>
</feature>
<dbReference type="InterPro" id="IPR003582">
    <property type="entry name" value="ShKT_dom"/>
</dbReference>